<evidence type="ECO:0000256" key="6">
    <source>
        <dbReference type="ARBA" id="ARBA00022692"/>
    </source>
</evidence>
<feature type="region of interest" description="Disordered" evidence="11">
    <location>
        <begin position="189"/>
        <end position="209"/>
    </location>
</feature>
<evidence type="ECO:0000259" key="13">
    <source>
        <dbReference type="Pfam" id="PF12019"/>
    </source>
</evidence>
<dbReference type="GO" id="GO:0015627">
    <property type="term" value="C:type II protein secretion system complex"/>
    <property type="evidence" value="ECO:0007669"/>
    <property type="project" value="InterPro"/>
</dbReference>
<comment type="subcellular location">
    <subcellularLocation>
        <location evidence="1">Cell inner membrane</location>
        <topology evidence="1">Single-pass membrane protein</topology>
    </subcellularLocation>
</comment>
<dbReference type="NCBIfam" id="TIGR02532">
    <property type="entry name" value="IV_pilin_GFxxxE"/>
    <property type="match status" value="1"/>
</dbReference>
<evidence type="ECO:0000256" key="2">
    <source>
        <dbReference type="ARBA" id="ARBA00021549"/>
    </source>
</evidence>
<feature type="compositionally biased region" description="Polar residues" evidence="11">
    <location>
        <begin position="195"/>
        <end position="209"/>
    </location>
</feature>
<evidence type="ECO:0000256" key="5">
    <source>
        <dbReference type="ARBA" id="ARBA00022519"/>
    </source>
</evidence>
<evidence type="ECO:0000313" key="14">
    <source>
        <dbReference type="EMBL" id="SDD73443.1"/>
    </source>
</evidence>
<gene>
    <name evidence="14" type="ORF">SAMN05192589_108190</name>
</gene>
<dbReference type="Proteomes" id="UP000198781">
    <property type="component" value="Unassembled WGS sequence"/>
</dbReference>
<keyword evidence="4" id="KW-0488">Methylation</keyword>
<keyword evidence="6 12" id="KW-0812">Transmembrane</keyword>
<evidence type="ECO:0000256" key="10">
    <source>
        <dbReference type="ARBA" id="ARBA00030775"/>
    </source>
</evidence>
<keyword evidence="15" id="KW-1185">Reference proteome</keyword>
<sequence>MAPKNALGLPPIPNYAGHNMKFKFHYGFTLIELLVTLAVAGALLLVAVPGFQAFQRNSQLTSLINSLLVAINTTKAEAMKQNANAFVVPSDGTNWASGWTVFVDKDRSGNYSESGDITVMVQEAPASYFSISGNGTSGDTTPYIKFDSSGFSRTTSGSYPANLTLTIARNDLTGTKQTEETRRIIISKSGRARSCSPSKDSSCTTTASE</sequence>
<dbReference type="STRING" id="187868.SAMN05192589_108190"/>
<keyword evidence="7 12" id="KW-1133">Transmembrane helix</keyword>
<dbReference type="Pfam" id="PF07963">
    <property type="entry name" value="N_methyl"/>
    <property type="match status" value="1"/>
</dbReference>
<keyword evidence="8 12" id="KW-0472">Membrane</keyword>
<keyword evidence="3" id="KW-1003">Cell membrane</keyword>
<evidence type="ECO:0000256" key="9">
    <source>
        <dbReference type="ARBA" id="ARBA00025772"/>
    </source>
</evidence>
<dbReference type="EMBL" id="FMZC01000008">
    <property type="protein sequence ID" value="SDD73443.1"/>
    <property type="molecule type" value="Genomic_DNA"/>
</dbReference>
<evidence type="ECO:0000256" key="4">
    <source>
        <dbReference type="ARBA" id="ARBA00022481"/>
    </source>
</evidence>
<evidence type="ECO:0000256" key="3">
    <source>
        <dbReference type="ARBA" id="ARBA00022475"/>
    </source>
</evidence>
<comment type="similarity">
    <text evidence="9">Belongs to the GSP H family.</text>
</comment>
<organism evidence="14 15">
    <name type="scientific">Paracidovorax valerianellae</name>
    <dbReference type="NCBI Taxonomy" id="187868"/>
    <lineage>
        <taxon>Bacteria</taxon>
        <taxon>Pseudomonadati</taxon>
        <taxon>Pseudomonadota</taxon>
        <taxon>Betaproteobacteria</taxon>
        <taxon>Burkholderiales</taxon>
        <taxon>Comamonadaceae</taxon>
        <taxon>Paracidovorax</taxon>
    </lineage>
</organism>
<dbReference type="GO" id="GO:0005886">
    <property type="term" value="C:plasma membrane"/>
    <property type="evidence" value="ECO:0007669"/>
    <property type="project" value="UniProtKB-SubCell"/>
</dbReference>
<dbReference type="GO" id="GO:0015628">
    <property type="term" value="P:protein secretion by the type II secretion system"/>
    <property type="evidence" value="ECO:0007669"/>
    <property type="project" value="InterPro"/>
</dbReference>
<dbReference type="AlphaFoldDB" id="A0A1G6X6C4"/>
<dbReference type="InterPro" id="IPR012902">
    <property type="entry name" value="N_methyl_site"/>
</dbReference>
<evidence type="ECO:0000256" key="8">
    <source>
        <dbReference type="ARBA" id="ARBA00023136"/>
    </source>
</evidence>
<feature type="transmembrane region" description="Helical" evidence="12">
    <location>
        <begin position="24"/>
        <end position="48"/>
    </location>
</feature>
<feature type="domain" description="General secretion pathway GspH" evidence="13">
    <location>
        <begin position="64"/>
        <end position="190"/>
    </location>
</feature>
<reference evidence="14 15" key="1">
    <citation type="submission" date="2016-10" db="EMBL/GenBank/DDBJ databases">
        <authorList>
            <person name="de Groot N.N."/>
        </authorList>
    </citation>
    <scope>NUCLEOTIDE SEQUENCE [LARGE SCALE GENOMIC DNA]</scope>
    <source>
        <strain evidence="14 15">DSM 16619</strain>
    </source>
</reference>
<evidence type="ECO:0000313" key="15">
    <source>
        <dbReference type="Proteomes" id="UP000198781"/>
    </source>
</evidence>
<dbReference type="Gene3D" id="3.55.40.10">
    <property type="entry name" value="minor pseudopilin epsh domain"/>
    <property type="match status" value="1"/>
</dbReference>
<name>A0A1G6X6C4_9BURK</name>
<dbReference type="SUPFAM" id="SSF54523">
    <property type="entry name" value="Pili subunits"/>
    <property type="match status" value="1"/>
</dbReference>
<protein>
    <recommendedName>
        <fullName evidence="2">Type II secretion system protein H</fullName>
    </recommendedName>
    <alternativeName>
        <fullName evidence="10">General secretion pathway protein H</fullName>
    </alternativeName>
</protein>
<evidence type="ECO:0000256" key="1">
    <source>
        <dbReference type="ARBA" id="ARBA00004377"/>
    </source>
</evidence>
<evidence type="ECO:0000256" key="11">
    <source>
        <dbReference type="SAM" id="MobiDB-lite"/>
    </source>
</evidence>
<evidence type="ECO:0000256" key="7">
    <source>
        <dbReference type="ARBA" id="ARBA00022989"/>
    </source>
</evidence>
<dbReference type="Pfam" id="PF12019">
    <property type="entry name" value="GspH"/>
    <property type="match status" value="1"/>
</dbReference>
<dbReference type="InterPro" id="IPR022346">
    <property type="entry name" value="T2SS_GspH"/>
</dbReference>
<keyword evidence="5" id="KW-0997">Cell inner membrane</keyword>
<accession>A0A1G6X6C4</accession>
<evidence type="ECO:0000256" key="12">
    <source>
        <dbReference type="SAM" id="Phobius"/>
    </source>
</evidence>
<dbReference type="InterPro" id="IPR045584">
    <property type="entry name" value="Pilin-like"/>
</dbReference>
<proteinExistence type="inferred from homology"/>